<protein>
    <submittedName>
        <fullName evidence="2">Uncharacterized protein</fullName>
    </submittedName>
</protein>
<name>A0A699WZB5_TANCI</name>
<sequence>HFFNPLLQQATPTPTPKTSEATTTVPALPDFASVFRFNDQVTNLERDQSKLKQVDQYAQAVSSILAIVD</sequence>
<comment type="caution">
    <text evidence="2">The sequence shown here is derived from an EMBL/GenBank/DDBJ whole genome shotgun (WGS) entry which is preliminary data.</text>
</comment>
<feature type="non-terminal residue" evidence="2">
    <location>
        <position position="1"/>
    </location>
</feature>
<evidence type="ECO:0000313" key="2">
    <source>
        <dbReference type="EMBL" id="GFD52875.1"/>
    </source>
</evidence>
<feature type="compositionally biased region" description="Polar residues" evidence="1">
    <location>
        <begin position="1"/>
        <end position="10"/>
    </location>
</feature>
<dbReference type="AlphaFoldDB" id="A0A699WZB5"/>
<proteinExistence type="predicted"/>
<gene>
    <name evidence="2" type="ORF">Tci_924844</name>
</gene>
<evidence type="ECO:0000256" key="1">
    <source>
        <dbReference type="SAM" id="MobiDB-lite"/>
    </source>
</evidence>
<organism evidence="2">
    <name type="scientific">Tanacetum cinerariifolium</name>
    <name type="common">Dalmatian daisy</name>
    <name type="synonym">Chrysanthemum cinerariifolium</name>
    <dbReference type="NCBI Taxonomy" id="118510"/>
    <lineage>
        <taxon>Eukaryota</taxon>
        <taxon>Viridiplantae</taxon>
        <taxon>Streptophyta</taxon>
        <taxon>Embryophyta</taxon>
        <taxon>Tracheophyta</taxon>
        <taxon>Spermatophyta</taxon>
        <taxon>Magnoliopsida</taxon>
        <taxon>eudicotyledons</taxon>
        <taxon>Gunneridae</taxon>
        <taxon>Pentapetalae</taxon>
        <taxon>asterids</taxon>
        <taxon>campanulids</taxon>
        <taxon>Asterales</taxon>
        <taxon>Asteraceae</taxon>
        <taxon>Asteroideae</taxon>
        <taxon>Anthemideae</taxon>
        <taxon>Anthemidinae</taxon>
        <taxon>Tanacetum</taxon>
    </lineage>
</organism>
<dbReference type="EMBL" id="BKCJ011787469">
    <property type="protein sequence ID" value="GFD52875.1"/>
    <property type="molecule type" value="Genomic_DNA"/>
</dbReference>
<feature type="region of interest" description="Disordered" evidence="1">
    <location>
        <begin position="1"/>
        <end position="23"/>
    </location>
</feature>
<reference evidence="2" key="1">
    <citation type="journal article" date="2019" name="Sci. Rep.">
        <title>Draft genome of Tanacetum cinerariifolium, the natural source of mosquito coil.</title>
        <authorList>
            <person name="Yamashiro T."/>
            <person name="Shiraishi A."/>
            <person name="Satake H."/>
            <person name="Nakayama K."/>
        </authorList>
    </citation>
    <scope>NUCLEOTIDE SEQUENCE</scope>
</reference>
<accession>A0A699WZB5</accession>